<sequence>MRFNRMMAIVLLLVSKRRITVQALAEFFEVSTRTIYRDIEALLYAGVPIMSTPGFKGGISLTENYYLDKQLLSSLDFKYVLLSLYQLNIQNDTNKNSIINKLELLFDEAELEQIEQHARQIVVDLSSWQGTKTDDAKFILIQEAIKNYQQISFLYTKLDGSKKARLVEPYQLLFKSGRWYISGLEEGASKLFLLDRAKQVELGEVFKPDENYFEKGFVWEEQNMLLFVLRIDRAIFHIFDSWHQVEIIEEQDDFLRLKIFAEHNAWLDNFILSLGSACVVESPESLRAFVRGHVLDMYQNYRGDEGRGKTNDESGS</sequence>
<dbReference type="InterPro" id="IPR028349">
    <property type="entry name" value="PafC-like"/>
</dbReference>
<dbReference type="PROSITE" id="PS51000">
    <property type="entry name" value="HTH_DEOR_2"/>
    <property type="match status" value="1"/>
</dbReference>
<dbReference type="InterPro" id="IPR026881">
    <property type="entry name" value="WYL_dom"/>
</dbReference>
<dbReference type="PANTHER" id="PTHR34580:SF1">
    <property type="entry name" value="PROTEIN PAFC"/>
    <property type="match status" value="1"/>
</dbReference>
<dbReference type="InterPro" id="IPR036388">
    <property type="entry name" value="WH-like_DNA-bd_sf"/>
</dbReference>
<dbReference type="InterPro" id="IPR036390">
    <property type="entry name" value="WH_DNA-bd_sf"/>
</dbReference>
<dbReference type="PANTHER" id="PTHR34580">
    <property type="match status" value="1"/>
</dbReference>
<dbReference type="Gene3D" id="1.10.10.10">
    <property type="entry name" value="Winged helix-like DNA-binding domain superfamily/Winged helix DNA-binding domain"/>
    <property type="match status" value="1"/>
</dbReference>
<keyword evidence="5" id="KW-1185">Reference proteome</keyword>
<dbReference type="InterPro" id="IPR001034">
    <property type="entry name" value="DeoR_HTH"/>
</dbReference>
<dbReference type="InterPro" id="IPR051534">
    <property type="entry name" value="CBASS_pafABC_assoc_protein"/>
</dbReference>
<proteinExistence type="predicted"/>
<evidence type="ECO:0000256" key="1">
    <source>
        <dbReference type="ARBA" id="ARBA00023015"/>
    </source>
</evidence>
<dbReference type="PATRIC" id="fig|1430899.3.peg.2632"/>
<evidence type="ECO:0000313" key="5">
    <source>
        <dbReference type="Proteomes" id="UP000052258"/>
    </source>
</evidence>
<evidence type="ECO:0000256" key="2">
    <source>
        <dbReference type="ARBA" id="ARBA00023163"/>
    </source>
</evidence>
<reference evidence="4 5" key="1">
    <citation type="journal article" date="2015" name="Genome Biol. Evol.">
        <title>Comparative Genomics of Listeria Sensu Lato: Genus-Wide Differences in Evolutionary Dynamics and the Progressive Gain of Complex, Potentially Pathogenicity-Related Traits through Lateral Gene Transfer.</title>
        <authorList>
            <person name="Chiara M."/>
            <person name="Caruso M."/>
            <person name="D'Erchia A.M."/>
            <person name="Manzari C."/>
            <person name="Fraccalvieri R."/>
            <person name="Goffredo E."/>
            <person name="Latorre L."/>
            <person name="Miccolupo A."/>
            <person name="Padalino I."/>
            <person name="Santagada G."/>
            <person name="Chiocco D."/>
            <person name="Pesole G."/>
            <person name="Horner D.S."/>
            <person name="Parisi A."/>
        </authorList>
    </citation>
    <scope>NUCLEOTIDE SEQUENCE [LARGE SCALE GENOMIC DNA]</scope>
    <source>
        <strain evidence="4 5">1991</strain>
    </source>
</reference>
<dbReference type="SUPFAM" id="SSF46785">
    <property type="entry name" value="Winged helix' DNA-binding domain"/>
    <property type="match status" value="1"/>
</dbReference>
<dbReference type="Pfam" id="PF25583">
    <property type="entry name" value="WCX"/>
    <property type="match status" value="1"/>
</dbReference>
<dbReference type="InterPro" id="IPR013196">
    <property type="entry name" value="HTH_11"/>
</dbReference>
<organism evidence="4 5">
    <name type="scientific">Listeria fleischmannii 1991</name>
    <dbReference type="NCBI Taxonomy" id="1430899"/>
    <lineage>
        <taxon>Bacteria</taxon>
        <taxon>Bacillati</taxon>
        <taxon>Bacillota</taxon>
        <taxon>Bacilli</taxon>
        <taxon>Bacillales</taxon>
        <taxon>Listeriaceae</taxon>
        <taxon>Listeria</taxon>
    </lineage>
</organism>
<dbReference type="EMBL" id="AZHO01000038">
    <property type="protein sequence ID" value="KMT57883.1"/>
    <property type="molecule type" value="Genomic_DNA"/>
</dbReference>
<protein>
    <submittedName>
        <fullName evidence="4">HTH-type transcriptional regulator yobV</fullName>
    </submittedName>
</protein>
<comment type="caution">
    <text evidence="4">The sequence shown here is derived from an EMBL/GenBank/DDBJ whole genome shotgun (WGS) entry which is preliminary data.</text>
</comment>
<accession>A0A0J8GAP6</accession>
<dbReference type="AlphaFoldDB" id="A0A0J8GAP6"/>
<keyword evidence="2" id="KW-0804">Transcription</keyword>
<evidence type="ECO:0000313" key="4">
    <source>
        <dbReference type="EMBL" id="KMT57883.1"/>
    </source>
</evidence>
<dbReference type="PROSITE" id="PS52050">
    <property type="entry name" value="WYL"/>
    <property type="match status" value="1"/>
</dbReference>
<dbReference type="Proteomes" id="UP000052258">
    <property type="component" value="Unassembled WGS sequence"/>
</dbReference>
<dbReference type="Pfam" id="PF08279">
    <property type="entry name" value="HTH_11"/>
    <property type="match status" value="1"/>
</dbReference>
<dbReference type="PIRSF" id="PIRSF016838">
    <property type="entry name" value="PafC"/>
    <property type="match status" value="1"/>
</dbReference>
<dbReference type="GO" id="GO:0003700">
    <property type="term" value="F:DNA-binding transcription factor activity"/>
    <property type="evidence" value="ECO:0007669"/>
    <property type="project" value="InterPro"/>
</dbReference>
<dbReference type="Pfam" id="PF13280">
    <property type="entry name" value="WYL"/>
    <property type="match status" value="1"/>
</dbReference>
<name>A0A0J8GAP6_9LIST</name>
<gene>
    <name evidence="4" type="ORF">X560_2581</name>
</gene>
<dbReference type="InterPro" id="IPR057727">
    <property type="entry name" value="WCX_dom"/>
</dbReference>
<feature type="domain" description="HTH deoR-type" evidence="3">
    <location>
        <begin position="2"/>
        <end position="57"/>
    </location>
</feature>
<keyword evidence="1" id="KW-0805">Transcription regulation</keyword>
<evidence type="ECO:0000259" key="3">
    <source>
        <dbReference type="PROSITE" id="PS51000"/>
    </source>
</evidence>